<protein>
    <submittedName>
        <fullName evidence="2">Uncharacterized protein</fullName>
    </submittedName>
</protein>
<accession>A0A4Y2VUM0</accession>
<evidence type="ECO:0000256" key="1">
    <source>
        <dbReference type="SAM" id="MobiDB-lite"/>
    </source>
</evidence>
<name>A0A4Y2VUM0_ARAVE</name>
<gene>
    <name evidence="2" type="ORF">AVEN_98416_1</name>
</gene>
<dbReference type="AlphaFoldDB" id="A0A4Y2VUM0"/>
<dbReference type="EMBL" id="BGPR01050973">
    <property type="protein sequence ID" value="GBO27944.1"/>
    <property type="molecule type" value="Genomic_DNA"/>
</dbReference>
<comment type="caution">
    <text evidence="2">The sequence shown here is derived from an EMBL/GenBank/DDBJ whole genome shotgun (WGS) entry which is preliminary data.</text>
</comment>
<sequence>MLDRPMCCLQLGSAITSPPPQANSTLHAKIRGQWKKPMRIRAVWSDAWISRQYGYPPAPFGLPDQKCINATDVDTSGKIVKLSRTRGKRNSREFSFTKRGKGRK</sequence>
<proteinExistence type="predicted"/>
<keyword evidence="3" id="KW-1185">Reference proteome</keyword>
<organism evidence="2 3">
    <name type="scientific">Araneus ventricosus</name>
    <name type="common">Orbweaver spider</name>
    <name type="synonym">Epeira ventricosa</name>
    <dbReference type="NCBI Taxonomy" id="182803"/>
    <lineage>
        <taxon>Eukaryota</taxon>
        <taxon>Metazoa</taxon>
        <taxon>Ecdysozoa</taxon>
        <taxon>Arthropoda</taxon>
        <taxon>Chelicerata</taxon>
        <taxon>Arachnida</taxon>
        <taxon>Araneae</taxon>
        <taxon>Araneomorphae</taxon>
        <taxon>Entelegynae</taxon>
        <taxon>Araneoidea</taxon>
        <taxon>Araneidae</taxon>
        <taxon>Araneus</taxon>
    </lineage>
</organism>
<reference evidence="2 3" key="1">
    <citation type="journal article" date="2019" name="Sci. Rep.">
        <title>Orb-weaving spider Araneus ventricosus genome elucidates the spidroin gene catalogue.</title>
        <authorList>
            <person name="Kono N."/>
            <person name="Nakamura H."/>
            <person name="Ohtoshi R."/>
            <person name="Moran D.A.P."/>
            <person name="Shinohara A."/>
            <person name="Yoshida Y."/>
            <person name="Fujiwara M."/>
            <person name="Mori M."/>
            <person name="Tomita M."/>
            <person name="Arakawa K."/>
        </authorList>
    </citation>
    <scope>NUCLEOTIDE SEQUENCE [LARGE SCALE GENOMIC DNA]</scope>
</reference>
<evidence type="ECO:0000313" key="2">
    <source>
        <dbReference type="EMBL" id="GBO27944.1"/>
    </source>
</evidence>
<evidence type="ECO:0000313" key="3">
    <source>
        <dbReference type="Proteomes" id="UP000499080"/>
    </source>
</evidence>
<feature type="region of interest" description="Disordered" evidence="1">
    <location>
        <begin position="82"/>
        <end position="104"/>
    </location>
</feature>
<dbReference type="Proteomes" id="UP000499080">
    <property type="component" value="Unassembled WGS sequence"/>
</dbReference>